<dbReference type="SMART" id="SM00534">
    <property type="entry name" value="MUTSac"/>
    <property type="match status" value="1"/>
</dbReference>
<dbReference type="AlphaFoldDB" id="A0A413BCB5"/>
<feature type="transmembrane region" description="Helical" evidence="4">
    <location>
        <begin position="217"/>
        <end position="238"/>
    </location>
</feature>
<dbReference type="SUPFAM" id="SSF52540">
    <property type="entry name" value="P-loop containing nucleoside triphosphate hydrolases"/>
    <property type="match status" value="1"/>
</dbReference>
<dbReference type="PANTHER" id="PTHR11361:SF99">
    <property type="entry name" value="DNA MISMATCH REPAIR PROTEIN"/>
    <property type="match status" value="1"/>
</dbReference>
<dbReference type="Proteomes" id="UP000285150">
    <property type="component" value="Unassembled WGS sequence"/>
</dbReference>
<dbReference type="EMBL" id="QSAF01000001">
    <property type="protein sequence ID" value="RGW36719.1"/>
    <property type="molecule type" value="Genomic_DNA"/>
</dbReference>
<dbReference type="GO" id="GO:0006298">
    <property type="term" value="P:mismatch repair"/>
    <property type="evidence" value="ECO:0007669"/>
    <property type="project" value="InterPro"/>
</dbReference>
<keyword evidence="1" id="KW-0547">Nucleotide-binding</keyword>
<keyword evidence="3" id="KW-0238">DNA-binding</keyword>
<evidence type="ECO:0000256" key="4">
    <source>
        <dbReference type="SAM" id="Phobius"/>
    </source>
</evidence>
<organism evidence="6 7">
    <name type="scientific">Bacteroides stercoris</name>
    <dbReference type="NCBI Taxonomy" id="46506"/>
    <lineage>
        <taxon>Bacteria</taxon>
        <taxon>Pseudomonadati</taxon>
        <taxon>Bacteroidota</taxon>
        <taxon>Bacteroidia</taxon>
        <taxon>Bacteroidales</taxon>
        <taxon>Bacteroidaceae</taxon>
        <taxon>Bacteroides</taxon>
    </lineage>
</organism>
<dbReference type="Gene3D" id="3.40.50.300">
    <property type="entry name" value="P-loop containing nucleotide triphosphate hydrolases"/>
    <property type="match status" value="1"/>
</dbReference>
<evidence type="ECO:0000256" key="2">
    <source>
        <dbReference type="ARBA" id="ARBA00022840"/>
    </source>
</evidence>
<dbReference type="GO" id="GO:0030983">
    <property type="term" value="F:mismatched DNA binding"/>
    <property type="evidence" value="ECO:0007669"/>
    <property type="project" value="InterPro"/>
</dbReference>
<dbReference type="InterPro" id="IPR007696">
    <property type="entry name" value="DNA_mismatch_repair_MutS_core"/>
</dbReference>
<dbReference type="InterPro" id="IPR036187">
    <property type="entry name" value="DNA_mismatch_repair_MutS_sf"/>
</dbReference>
<keyword evidence="4" id="KW-0812">Transmembrane</keyword>
<dbReference type="Pfam" id="PF05192">
    <property type="entry name" value="MutS_III"/>
    <property type="match status" value="1"/>
</dbReference>
<evidence type="ECO:0000313" key="6">
    <source>
        <dbReference type="EMBL" id="RGW36719.1"/>
    </source>
</evidence>
<sequence length="629" mass="71363">MESIENIKSVYRRIEDEARCELNKVQQQIYRISTLRLLLFVAGIAGIIYFRTESWAVLTGIALVTLLPFILLIKYHNRLFHRKDYLEKEAEVNRQELAALDYDTSCFDGGEEFADPAHLYAYDLDVFGTHSLFQYINRTCTEPGRRLLADWLGQHLTKKEDILERQAAVRELAPELKFRQRFRILGLLHKGKAADETELKAWAASPGIFRKSRLLRVLPATVTGINGVCLLLVVAGYLPASMWGVIWTLFVVAGFAFTGKITKIQAVYGKKLQILGTYAGLLRLMETRPMQCRLLKSIKEEIGDEQRKASLSISRLSKLMNELDQRNNMFMYVILNGLFFWELRQIMRIEAWKEQYAGELPQWLDALGQMDALNSLATFAYNHPAYAYPTLLNKADMAAAKAGISSDARKAGAANTGSNARFILRAKALGHPLMHRDRCVRNDIDMEKRPFFIIITGANMAGKSTYLRTIGVNYLLACTGMPVCAEEMEVYPARLITSLRTSDSLTDNESYFFAELKRLKLIIDKLQAGEELFIILDEILKGTNSMDKQKGSFALIKQFMALEADGIIATHDLLLGTLIDLFPENIRNFRFEADITDNELTFSYRLRPGVAQNMNACFLMKKMGIAVTD</sequence>
<dbReference type="CDD" id="cd03283">
    <property type="entry name" value="ABC_MutS-like"/>
    <property type="match status" value="1"/>
</dbReference>
<comment type="caution">
    <text evidence="6">The sequence shown here is derived from an EMBL/GenBank/DDBJ whole genome shotgun (WGS) entry which is preliminary data.</text>
</comment>
<dbReference type="InterPro" id="IPR000432">
    <property type="entry name" value="DNA_mismatch_repair_MutS_C"/>
</dbReference>
<keyword evidence="4" id="KW-1133">Transmembrane helix</keyword>
<dbReference type="SUPFAM" id="SSF48334">
    <property type="entry name" value="DNA repair protein MutS, domain III"/>
    <property type="match status" value="1"/>
</dbReference>
<evidence type="ECO:0000256" key="1">
    <source>
        <dbReference type="ARBA" id="ARBA00022741"/>
    </source>
</evidence>
<protein>
    <recommendedName>
        <fullName evidence="5">DNA mismatch repair proteins mutS family domain-containing protein</fullName>
    </recommendedName>
</protein>
<reference evidence="6 7" key="1">
    <citation type="submission" date="2018-08" db="EMBL/GenBank/DDBJ databases">
        <title>A genome reference for cultivated species of the human gut microbiota.</title>
        <authorList>
            <person name="Zou Y."/>
            <person name="Xue W."/>
            <person name="Luo G."/>
        </authorList>
    </citation>
    <scope>NUCLEOTIDE SEQUENCE [LARGE SCALE GENOMIC DNA]</scope>
    <source>
        <strain evidence="6 7">AF12-7</strain>
    </source>
</reference>
<dbReference type="InterPro" id="IPR027417">
    <property type="entry name" value="P-loop_NTPase"/>
</dbReference>
<dbReference type="PANTHER" id="PTHR11361">
    <property type="entry name" value="DNA MISMATCH REPAIR PROTEIN MUTS FAMILY MEMBER"/>
    <property type="match status" value="1"/>
</dbReference>
<dbReference type="GO" id="GO:0140664">
    <property type="term" value="F:ATP-dependent DNA damage sensor activity"/>
    <property type="evidence" value="ECO:0007669"/>
    <property type="project" value="InterPro"/>
</dbReference>
<dbReference type="Pfam" id="PF00488">
    <property type="entry name" value="MutS_V"/>
    <property type="match status" value="1"/>
</dbReference>
<dbReference type="FunFam" id="3.40.50.300:FF:001552">
    <property type="entry name" value="Mismatch repair ATPase (MutS family)"/>
    <property type="match status" value="1"/>
</dbReference>
<evidence type="ECO:0000259" key="5">
    <source>
        <dbReference type="SMART" id="SM00534"/>
    </source>
</evidence>
<keyword evidence="2" id="KW-0067">ATP-binding</keyword>
<dbReference type="Gene3D" id="1.10.1420.10">
    <property type="match status" value="1"/>
</dbReference>
<dbReference type="GO" id="GO:0005524">
    <property type="term" value="F:ATP binding"/>
    <property type="evidence" value="ECO:0007669"/>
    <property type="project" value="UniProtKB-KW"/>
</dbReference>
<name>A0A413BCB5_BACSE</name>
<evidence type="ECO:0000256" key="3">
    <source>
        <dbReference type="ARBA" id="ARBA00023125"/>
    </source>
</evidence>
<dbReference type="RefSeq" id="WP_117856889.1">
    <property type="nucleotide sequence ID" value="NZ_JAQCSR010000003.1"/>
</dbReference>
<evidence type="ECO:0000313" key="7">
    <source>
        <dbReference type="Proteomes" id="UP000285150"/>
    </source>
</evidence>
<feature type="transmembrane region" description="Helical" evidence="4">
    <location>
        <begin position="29"/>
        <end position="49"/>
    </location>
</feature>
<dbReference type="GO" id="GO:0005829">
    <property type="term" value="C:cytosol"/>
    <property type="evidence" value="ECO:0007669"/>
    <property type="project" value="TreeGrafter"/>
</dbReference>
<accession>A0A413BCB5</accession>
<proteinExistence type="predicted"/>
<gene>
    <name evidence="6" type="ORF">DWV77_01510</name>
</gene>
<dbReference type="InterPro" id="IPR045076">
    <property type="entry name" value="MutS"/>
</dbReference>
<feature type="transmembrane region" description="Helical" evidence="4">
    <location>
        <begin position="55"/>
        <end position="73"/>
    </location>
</feature>
<feature type="transmembrane region" description="Helical" evidence="4">
    <location>
        <begin position="244"/>
        <end position="262"/>
    </location>
</feature>
<keyword evidence="4" id="KW-0472">Membrane</keyword>
<feature type="domain" description="DNA mismatch repair proteins mutS family" evidence="5">
    <location>
        <begin position="450"/>
        <end position="628"/>
    </location>
</feature>